<comment type="caution">
    <text evidence="2">The sequence shown here is derived from an EMBL/GenBank/DDBJ whole genome shotgun (WGS) entry which is preliminary data.</text>
</comment>
<keyword evidence="1" id="KW-1133">Transmembrane helix</keyword>
<keyword evidence="1" id="KW-0812">Transmembrane</keyword>
<reference evidence="2" key="1">
    <citation type="submission" date="2020-12" db="EMBL/GenBank/DDBJ databases">
        <title>Antrihabitans popcorni sp. nov. and Antrihabitans auranticaus sp. nov., isolated from a larva cave.</title>
        <authorList>
            <person name="Lee S.D."/>
            <person name="Kim I.S."/>
        </authorList>
    </citation>
    <scope>NUCLEOTIDE SEQUENCE</scope>
    <source>
        <strain evidence="2">YC3-6</strain>
    </source>
</reference>
<name>A0A934NT27_9NOCA</name>
<dbReference type="AlphaFoldDB" id="A0A934NT27"/>
<sequence>MRVWTHDGAVGTVRAAWSRFWSTPPGWVLFAVGVCACAALMWLDTFPVGVDLDLWLAVMCTLAVVGLAWIIRLAGYSGSYGDTAGRQWAKTAAVPILFGIVASVVVSVDMFEVRWHFVEGSFEQAALEMLGDETKVQCPGVVGGFRCSQQWERNGSVYFDLDDGIRATGFVFRPNLEADRTIYTHIEGDWYRFRIPNYGDEPRKP</sequence>
<organism evidence="2 3">
    <name type="scientific">Antrihabitans stalagmiti</name>
    <dbReference type="NCBI Taxonomy" id="2799499"/>
    <lineage>
        <taxon>Bacteria</taxon>
        <taxon>Bacillati</taxon>
        <taxon>Actinomycetota</taxon>
        <taxon>Actinomycetes</taxon>
        <taxon>Mycobacteriales</taxon>
        <taxon>Nocardiaceae</taxon>
        <taxon>Antrihabitans</taxon>
    </lineage>
</organism>
<proteinExistence type="predicted"/>
<gene>
    <name evidence="2" type="ORF">JGU71_17635</name>
</gene>
<evidence type="ECO:0000313" key="2">
    <source>
        <dbReference type="EMBL" id="MBJ8340717.1"/>
    </source>
</evidence>
<keyword evidence="3" id="KW-1185">Reference proteome</keyword>
<dbReference type="RefSeq" id="WP_199705582.1">
    <property type="nucleotide sequence ID" value="NZ_JAEMNV010000005.1"/>
</dbReference>
<feature type="transmembrane region" description="Helical" evidence="1">
    <location>
        <begin position="92"/>
        <end position="111"/>
    </location>
</feature>
<accession>A0A934NT27</accession>
<dbReference type="EMBL" id="JAEMNV010000005">
    <property type="protein sequence ID" value="MBJ8340717.1"/>
    <property type="molecule type" value="Genomic_DNA"/>
</dbReference>
<feature type="transmembrane region" description="Helical" evidence="1">
    <location>
        <begin position="26"/>
        <end position="43"/>
    </location>
</feature>
<protein>
    <submittedName>
        <fullName evidence="2">Uncharacterized protein</fullName>
    </submittedName>
</protein>
<feature type="transmembrane region" description="Helical" evidence="1">
    <location>
        <begin position="55"/>
        <end position="72"/>
    </location>
</feature>
<evidence type="ECO:0000256" key="1">
    <source>
        <dbReference type="SAM" id="Phobius"/>
    </source>
</evidence>
<evidence type="ECO:0000313" key="3">
    <source>
        <dbReference type="Proteomes" id="UP000655868"/>
    </source>
</evidence>
<dbReference type="Proteomes" id="UP000655868">
    <property type="component" value="Unassembled WGS sequence"/>
</dbReference>
<keyword evidence="1" id="KW-0472">Membrane</keyword>